<proteinExistence type="predicted"/>
<feature type="compositionally biased region" description="Basic and acidic residues" evidence="1">
    <location>
        <begin position="12"/>
        <end position="21"/>
    </location>
</feature>
<gene>
    <name evidence="2" type="ORF">METZ01_LOCUS132717</name>
</gene>
<feature type="compositionally biased region" description="Basic and acidic residues" evidence="1">
    <location>
        <begin position="87"/>
        <end position="97"/>
    </location>
</feature>
<feature type="compositionally biased region" description="Basic residues" evidence="1">
    <location>
        <begin position="1"/>
        <end position="11"/>
    </location>
</feature>
<feature type="region of interest" description="Disordered" evidence="1">
    <location>
        <begin position="85"/>
        <end position="118"/>
    </location>
</feature>
<feature type="region of interest" description="Disordered" evidence="1">
    <location>
        <begin position="1"/>
        <end position="30"/>
    </location>
</feature>
<evidence type="ECO:0000256" key="1">
    <source>
        <dbReference type="SAM" id="MobiDB-lite"/>
    </source>
</evidence>
<evidence type="ECO:0000313" key="2">
    <source>
        <dbReference type="EMBL" id="SVA79863.1"/>
    </source>
</evidence>
<reference evidence="2" key="1">
    <citation type="submission" date="2018-05" db="EMBL/GenBank/DDBJ databases">
        <authorList>
            <person name="Lanie J.A."/>
            <person name="Ng W.-L."/>
            <person name="Kazmierczak K.M."/>
            <person name="Andrzejewski T.M."/>
            <person name="Davidsen T.M."/>
            <person name="Wayne K.J."/>
            <person name="Tettelin H."/>
            <person name="Glass J.I."/>
            <person name="Rusch D."/>
            <person name="Podicherti R."/>
            <person name="Tsui H.-C.T."/>
            <person name="Winkler M.E."/>
        </authorList>
    </citation>
    <scope>NUCLEOTIDE SEQUENCE</scope>
</reference>
<dbReference type="AlphaFoldDB" id="A0A381YTI0"/>
<name>A0A381YTI0_9ZZZZ</name>
<organism evidence="2">
    <name type="scientific">marine metagenome</name>
    <dbReference type="NCBI Taxonomy" id="408172"/>
    <lineage>
        <taxon>unclassified sequences</taxon>
        <taxon>metagenomes</taxon>
        <taxon>ecological metagenomes</taxon>
    </lineage>
</organism>
<dbReference type="EMBL" id="UINC01018929">
    <property type="protein sequence ID" value="SVA79863.1"/>
    <property type="molecule type" value="Genomic_DNA"/>
</dbReference>
<accession>A0A381YTI0</accession>
<protein>
    <submittedName>
        <fullName evidence="2">Uncharacterized protein</fullName>
    </submittedName>
</protein>
<sequence>MGFKSRARKRRGDAGEARGASEDGDSEEYEGQIRCDIVECDNWADKKVGGRKMAYDRAVEVWGASGVSRKVRRVSLCKPCYRAWKKEKKDEPKEWSSKARGSSGNAPAAKPIRSYDQP</sequence>